<dbReference type="Proteomes" id="UP001652660">
    <property type="component" value="Chromosome 1e"/>
</dbReference>
<protein>
    <submittedName>
        <fullName evidence="2">Uncharacterized mitochondrial protein AtMg00310-like</fullName>
    </submittedName>
</protein>
<proteinExistence type="predicted"/>
<name>A0A6P6SVJ7_COFAR</name>
<sequence length="185" mass="21307">MFFSKNVSQQKKEEVSQSLGTIQVATQVKYLGLPMVITRSKEQVFGYMNDSIRNRMNSSKNKLLSQGGKEVLLKAISMVMPVYTMSGNKLSNKLCKEVTSMFANYWWGEAEGKNKMHWCSWWKLAKEKRVGGLGFKDLQNFNKVLLAKQVWRLISKPNLLVSKVLKAKHFYRDSIFKCKIPKNVS</sequence>
<reference evidence="1" key="1">
    <citation type="journal article" date="2025" name="Foods">
        <title>Unveiling the Microbial Signatures of Arabica Coffee Cherries: Insights into Ripeness Specific Diversity, Functional Traits, and Implications for Quality and Safety.</title>
        <authorList>
            <consortium name="RefSeq"/>
            <person name="Tenea G.N."/>
            <person name="Cifuentes V."/>
            <person name="Reyes P."/>
            <person name="Cevallos-Vallejos M."/>
        </authorList>
    </citation>
    <scope>NUCLEOTIDE SEQUENCE [LARGE SCALE GENOMIC DNA]</scope>
</reference>
<evidence type="ECO:0000313" key="1">
    <source>
        <dbReference type="Proteomes" id="UP001652660"/>
    </source>
</evidence>
<gene>
    <name evidence="2" type="primary">LOC113695175</name>
</gene>
<dbReference type="GeneID" id="113695175"/>
<keyword evidence="1" id="KW-1185">Reference proteome</keyword>
<reference evidence="2" key="2">
    <citation type="submission" date="2025-08" db="UniProtKB">
        <authorList>
            <consortium name="RefSeq"/>
        </authorList>
    </citation>
    <scope>IDENTIFICATION</scope>
    <source>
        <tissue evidence="2">Leaves</tissue>
    </source>
</reference>
<dbReference type="PANTHER" id="PTHR33116:SF86">
    <property type="entry name" value="REVERSE TRANSCRIPTASE DOMAIN-CONTAINING PROTEIN"/>
    <property type="match status" value="1"/>
</dbReference>
<dbReference type="PANTHER" id="PTHR33116">
    <property type="entry name" value="REVERSE TRANSCRIPTASE ZINC-BINDING DOMAIN-CONTAINING PROTEIN-RELATED-RELATED"/>
    <property type="match status" value="1"/>
</dbReference>
<accession>A0A6P6SVJ7</accession>
<dbReference type="OrthoDB" id="683552at2759"/>
<dbReference type="AlphaFoldDB" id="A0A6P6SVJ7"/>
<organism evidence="1 2">
    <name type="scientific">Coffea arabica</name>
    <name type="common">Arabian coffee</name>
    <dbReference type="NCBI Taxonomy" id="13443"/>
    <lineage>
        <taxon>Eukaryota</taxon>
        <taxon>Viridiplantae</taxon>
        <taxon>Streptophyta</taxon>
        <taxon>Embryophyta</taxon>
        <taxon>Tracheophyta</taxon>
        <taxon>Spermatophyta</taxon>
        <taxon>Magnoliopsida</taxon>
        <taxon>eudicotyledons</taxon>
        <taxon>Gunneridae</taxon>
        <taxon>Pentapetalae</taxon>
        <taxon>asterids</taxon>
        <taxon>lamiids</taxon>
        <taxon>Gentianales</taxon>
        <taxon>Rubiaceae</taxon>
        <taxon>Ixoroideae</taxon>
        <taxon>Gardenieae complex</taxon>
        <taxon>Bertiereae - Coffeeae clade</taxon>
        <taxon>Coffeeae</taxon>
        <taxon>Coffea</taxon>
    </lineage>
</organism>
<evidence type="ECO:0000313" key="2">
    <source>
        <dbReference type="RefSeq" id="XP_027069983.1"/>
    </source>
</evidence>
<dbReference type="RefSeq" id="XP_027069983.1">
    <property type="nucleotide sequence ID" value="XM_027214182.1"/>
</dbReference>